<gene>
    <name evidence="1" type="ORF">EARLPHILLIPIV_217</name>
</gene>
<dbReference type="GeneID" id="29061820"/>
<dbReference type="GO" id="GO:0000428">
    <property type="term" value="C:DNA-directed RNA polymerase complex"/>
    <property type="evidence" value="ECO:0007669"/>
    <property type="project" value="UniProtKB-KW"/>
</dbReference>
<dbReference type="EMBL" id="KX397367">
    <property type="protein sequence ID" value="ANZ49066.1"/>
    <property type="molecule type" value="Genomic_DNA"/>
</dbReference>
<proteinExistence type="predicted"/>
<evidence type="ECO:0000313" key="2">
    <source>
        <dbReference type="Proteomes" id="UP000201594"/>
    </source>
</evidence>
<protein>
    <submittedName>
        <fullName evidence="1">Putative DNA-directed RNA polymerase beta subunit</fullName>
    </submittedName>
</protein>
<name>A0A1B2ICR6_9CAUD</name>
<organism evidence="1 2">
    <name type="scientific">Erwinia phage vB_EamM_EarlPhillipIV</name>
    <dbReference type="NCBI Taxonomy" id="1883372"/>
    <lineage>
        <taxon>Viruses</taxon>
        <taxon>Duplodnaviria</taxon>
        <taxon>Heunggongvirae</taxon>
        <taxon>Uroviricota</taxon>
        <taxon>Caudoviricetes</taxon>
        <taxon>Chimalliviridae</taxon>
        <taxon>Derbicusvirus</taxon>
        <taxon>Derbicusvirus derbicus</taxon>
    </lineage>
</organism>
<accession>A0A1B2ICR6</accession>
<dbReference type="RefSeq" id="YP_009278529.1">
    <property type="nucleotide sequence ID" value="NC_031007.1"/>
</dbReference>
<keyword evidence="1" id="KW-0804">Transcription</keyword>
<dbReference type="Proteomes" id="UP000201594">
    <property type="component" value="Segment"/>
</dbReference>
<keyword evidence="1" id="KW-0240">DNA-directed RNA polymerase</keyword>
<sequence>MLLIKQFNRMFSVRMLQEYGAPRIISLDKLKIPRGSIYHSFDMSGEIAPPQTLPILELEKPAQIRHHAKLAAEGLVGRPIPVPVQGQERTILQYHRNNRQMRRMKSEEVIMKDMRTLLVENYAPILPRYRYADTIFAWYDRLRNLMITMRDQIAEDAAKFPRQNYIMIDVGDTMPAFNRFRNTYADRTNKGKMENFQSWNLLWLLELFAWADGDRDNSLIGQMDMTQLSRINIILTHNQAFTTINLGMLERLRDGDKGKLSDDQMARRFYRTVVAVMTQPPIQNIDTDFVTPLGDELHVERHDPAEDITPIQDLDDSELEAEIARFDQQMFDAEEEVKVSKPKEDQKPTTIVVEKAISHDAIIQQELDKLAEAGRLSAKAYQVLKEAPGKFKQLPNPYNPKETYGDALVIKDEELEVVPEVVFKDATLVEDSWVENTTDEMIRRYNKTMLPKDILGAVASSQRLGLVIHDHRVEKEYAVTGNVEHHSLRIQPVGGEPTTVHFSMPILDRDGNWRANGVDYTMRRQRVDIPIRKVAHDTVALTTAYGKNFVTRSEKVVNDYGRWLTNEVVIRAIDIKDTHISDARLANVFDPAYVLPKQYTMMARRVATFNSMGYMWNFDVKKMDEFFGKEIMADMAKKKLTPVAKGKAGQIAMDDQSQLYIVKGDKVEAQGTLTDLLAIDATKAPKEVSELSLMGKSISLGFVFSYYLGLTGMLKHFGVRYEVLPPGQRLDKSEYDMIIRLADAKIVVMCDSDQQRMVVNGMDKYLKHMTTYTESEMEREDVYLNLLMEGDKLTARYVNELTLMRKGFVDDMHARILRRMGEPETFIGLLERANEMLTNDHTKPEINGEEMMFVGNARLAYHLYGALAKANRNYLNAPVSQRRFELPNELVWGAINSDPSVLVTQGANPIQSIKEKDVITMGGTGGRDRKTMVKHTRAFTKSDLGVVSGDTVDNGDVGITSFLSANPQFATVDGLTKPRELDGQPIGSLMSFCVGLAPDSLIDDDKRWNFVNIQMGSAQAAEGHVVTPYQTGQGKLVAHRTSTKHARILDKDATVLDVTPDAIRVRYADKTEESFPLGRWFGAHEGQLYPHDMVTNWKKGDKLKAKTVMTYNSKHFAPDYYNPTQVNWKNGALATVVLIEGEETYEDSNAIDSTIAKQLEAETTKPKEVVIGFNQNILEVIKEGSEVDIDTILCTFSDNLSGDMENFSEESAATLHDLSAFAPRAGVRGRVDKIEIVYHGEIEEMSPSVGEQVRKYDRIRKREAAASNEELASTGAVTGDYRVDGVPLAYQSVCVKFYISHLTEMAAGDKAVVANQLKTTVQYRMVGTNETYSGRPINVYFGRNSVEARIVGSLYNIGTSNFIAVESGKNVLKILAGENIPLLRM</sequence>
<evidence type="ECO:0000313" key="1">
    <source>
        <dbReference type="EMBL" id="ANZ49066.1"/>
    </source>
</evidence>
<dbReference type="KEGG" id="vg:29061820"/>
<reference evidence="1 2" key="1">
    <citation type="submission" date="2016-06" db="EMBL/GenBank/DDBJ databases">
        <authorList>
            <person name="Kjaerup R.B."/>
            <person name="Dalgaard T.S."/>
            <person name="Juul-Madsen H.R."/>
        </authorList>
    </citation>
    <scope>NUCLEOTIDE SEQUENCE [LARGE SCALE GENOMIC DNA]</scope>
</reference>